<reference evidence="4" key="1">
    <citation type="journal article" date="2014" name="Int. J. Syst. Evol. Microbiol.">
        <title>Complete genome of a new Firmicutes species belonging to the dominant human colonic microbiota ('Ruminococcus bicirculans') reveals two chromosomes and a selective capacity to utilize plant glucans.</title>
        <authorList>
            <consortium name="NISC Comparative Sequencing Program"/>
            <person name="Wegmann U."/>
            <person name="Louis P."/>
            <person name="Goesmann A."/>
            <person name="Henrissat B."/>
            <person name="Duncan S.H."/>
            <person name="Flint H.J."/>
        </authorList>
    </citation>
    <scope>NUCLEOTIDE SEQUENCE</scope>
    <source>
        <strain evidence="4">JCM 10667</strain>
    </source>
</reference>
<evidence type="ECO:0000313" key="6">
    <source>
        <dbReference type="Proteomes" id="UP000549343"/>
    </source>
</evidence>
<evidence type="ECO:0000313" key="5">
    <source>
        <dbReference type="EMBL" id="MBB4777476.1"/>
    </source>
</evidence>
<dbReference type="Pfam" id="PF13556">
    <property type="entry name" value="HTH_30"/>
    <property type="match status" value="1"/>
</dbReference>
<dbReference type="RefSeq" id="WP_184887938.1">
    <property type="nucleotide sequence ID" value="NZ_BAAAHD010000078.1"/>
</dbReference>
<reference evidence="5 6" key="3">
    <citation type="submission" date="2020-08" db="EMBL/GenBank/DDBJ databases">
        <title>Sequencing the genomes of 1000 actinobacteria strains.</title>
        <authorList>
            <person name="Klenk H.-P."/>
        </authorList>
    </citation>
    <scope>NUCLEOTIDE SEQUENCE [LARGE SCALE GENOMIC DNA]</scope>
    <source>
        <strain evidence="5 6">DSM 44772</strain>
    </source>
</reference>
<dbReference type="Proteomes" id="UP000549343">
    <property type="component" value="Unassembled WGS sequence"/>
</dbReference>
<dbReference type="EMBL" id="BAAAHD010000078">
    <property type="protein sequence ID" value="GAA0593666.1"/>
    <property type="molecule type" value="Genomic_DNA"/>
</dbReference>
<dbReference type="InterPro" id="IPR025736">
    <property type="entry name" value="PucR_C-HTH_dom"/>
</dbReference>
<dbReference type="InterPro" id="IPR041522">
    <property type="entry name" value="CdaR_GGDEF"/>
</dbReference>
<dbReference type="AlphaFoldDB" id="A0A7W7II00"/>
<evidence type="ECO:0000313" key="7">
    <source>
        <dbReference type="Proteomes" id="UP001501427"/>
    </source>
</evidence>
<dbReference type="PANTHER" id="PTHR33744">
    <property type="entry name" value="CARBOHYDRATE DIACID REGULATOR"/>
    <property type="match status" value="1"/>
</dbReference>
<proteinExistence type="inferred from homology"/>
<dbReference type="PANTHER" id="PTHR33744:SF17">
    <property type="entry name" value="CONSERVED PROTEIN"/>
    <property type="match status" value="1"/>
</dbReference>
<reference evidence="7" key="2">
    <citation type="journal article" date="2019" name="Int. J. Syst. Evol. Microbiol.">
        <title>The Global Catalogue of Microorganisms (GCM) 10K type strain sequencing project: providing services to taxonomists for standard genome sequencing and annotation.</title>
        <authorList>
            <consortium name="The Broad Institute Genomics Platform"/>
            <consortium name="The Broad Institute Genome Sequencing Center for Infectious Disease"/>
            <person name="Wu L."/>
            <person name="Ma J."/>
        </authorList>
    </citation>
    <scope>NUCLEOTIDE SEQUENCE [LARGE SCALE GENOMIC DNA]</scope>
    <source>
        <strain evidence="7">JCM 10667</strain>
    </source>
</reference>
<accession>A0A7W7II00</accession>
<evidence type="ECO:0000259" key="2">
    <source>
        <dbReference type="Pfam" id="PF13556"/>
    </source>
</evidence>
<feature type="domain" description="PucR C-terminal helix-turn-helix" evidence="2">
    <location>
        <begin position="456"/>
        <end position="511"/>
    </location>
</feature>
<dbReference type="EMBL" id="JACHMV010000001">
    <property type="protein sequence ID" value="MBB4777476.1"/>
    <property type="molecule type" value="Genomic_DNA"/>
</dbReference>
<name>A0A7W7II00_9ACTN</name>
<evidence type="ECO:0000313" key="4">
    <source>
        <dbReference type="EMBL" id="GAA0593666.1"/>
    </source>
</evidence>
<dbReference type="InterPro" id="IPR051448">
    <property type="entry name" value="CdaR-like_regulators"/>
</dbReference>
<sequence>MISLTDLVDSLGPGLLRMVEDGHGSQLDDSQVHDVVLAEPGEAAGQPGEIVLGVGVAGPADAVALLERADAAGADGVVLKAPLADDPAVVAAARSLRPALVELQPDTSWTHVVWLVRGAIDRAYAPLPGPVGAQDVHNDLYALADAAAEIADAPVTVEDARSRVLAYSGRQDSTDPARVSTIVGRRVPPQVIAHLRASGVFRRLAQSSDPVFVPESPDGMLPRLVVPVRAGGEWLGSIWVVARTPIPPGRVQRLTELASVLALHLLRLRAEAGVARRVSADQLRTALRDGTHVTAPAPPWRVVTLGTTDETEDIRQRLDLWEAITQRFGWHRPLLTDADGTLFAVLTARPPREDDPGSMPWLRHVLTRVRNHDATLYAAAGGPAHSRAELPRSRAEAAELDTLVASGSLTPGLVLLEDAWDAIIVERAKKAVRPGLLGGPLPALKAHDETHGTAFLPTLAAWLDHYGDPKGTAQALAIHPNTLRYRLRRMSEVAPVDLSSSRTRLALRLQLITLGRNGPVRE</sequence>
<keyword evidence="7" id="KW-1185">Reference proteome</keyword>
<evidence type="ECO:0000259" key="3">
    <source>
        <dbReference type="Pfam" id="PF17853"/>
    </source>
</evidence>
<feature type="domain" description="CdaR GGDEF-like" evidence="3">
    <location>
        <begin position="299"/>
        <end position="398"/>
    </location>
</feature>
<protein>
    <submittedName>
        <fullName evidence="4">PucR family transcriptional regulator</fullName>
    </submittedName>
</protein>
<dbReference type="Gene3D" id="1.10.10.2840">
    <property type="entry name" value="PucR C-terminal helix-turn-helix domain"/>
    <property type="match status" value="1"/>
</dbReference>
<evidence type="ECO:0000256" key="1">
    <source>
        <dbReference type="ARBA" id="ARBA00006754"/>
    </source>
</evidence>
<gene>
    <name evidence="5" type="ORF">F4557_005894</name>
    <name evidence="4" type="ORF">GCM10009546_64910</name>
</gene>
<dbReference type="Pfam" id="PF17853">
    <property type="entry name" value="GGDEF_2"/>
    <property type="match status" value="1"/>
</dbReference>
<reference evidence="4" key="4">
    <citation type="submission" date="2023-12" db="EMBL/GenBank/DDBJ databases">
        <authorList>
            <person name="Sun Q."/>
            <person name="Inoue M."/>
        </authorList>
    </citation>
    <scope>NUCLEOTIDE SEQUENCE</scope>
    <source>
        <strain evidence="4">JCM 10667</strain>
    </source>
</reference>
<comment type="similarity">
    <text evidence="1">Belongs to the CdaR family.</text>
</comment>
<organism evidence="5 6">
    <name type="scientific">Actinomadura livida</name>
    <dbReference type="NCBI Taxonomy" id="79909"/>
    <lineage>
        <taxon>Bacteria</taxon>
        <taxon>Bacillati</taxon>
        <taxon>Actinomycetota</taxon>
        <taxon>Actinomycetes</taxon>
        <taxon>Streptosporangiales</taxon>
        <taxon>Thermomonosporaceae</taxon>
        <taxon>Actinomadura</taxon>
    </lineage>
</organism>
<comment type="caution">
    <text evidence="5">The sequence shown here is derived from an EMBL/GenBank/DDBJ whole genome shotgun (WGS) entry which is preliminary data.</text>
</comment>
<dbReference type="Proteomes" id="UP001501427">
    <property type="component" value="Unassembled WGS sequence"/>
</dbReference>
<dbReference type="InterPro" id="IPR042070">
    <property type="entry name" value="PucR_C-HTH_sf"/>
</dbReference>